<accession>A0A0A8ZBW3</accession>
<proteinExistence type="predicted"/>
<protein>
    <submittedName>
        <fullName evidence="1">Uncharacterized protein</fullName>
    </submittedName>
</protein>
<dbReference type="AlphaFoldDB" id="A0A0A8ZBW3"/>
<dbReference type="EMBL" id="GBRH01261584">
    <property type="protein sequence ID" value="JAD36311.1"/>
    <property type="molecule type" value="Transcribed_RNA"/>
</dbReference>
<evidence type="ECO:0000313" key="1">
    <source>
        <dbReference type="EMBL" id="JAD36311.1"/>
    </source>
</evidence>
<organism evidence="1">
    <name type="scientific">Arundo donax</name>
    <name type="common">Giant reed</name>
    <name type="synonym">Donax arundinaceus</name>
    <dbReference type="NCBI Taxonomy" id="35708"/>
    <lineage>
        <taxon>Eukaryota</taxon>
        <taxon>Viridiplantae</taxon>
        <taxon>Streptophyta</taxon>
        <taxon>Embryophyta</taxon>
        <taxon>Tracheophyta</taxon>
        <taxon>Spermatophyta</taxon>
        <taxon>Magnoliopsida</taxon>
        <taxon>Liliopsida</taxon>
        <taxon>Poales</taxon>
        <taxon>Poaceae</taxon>
        <taxon>PACMAD clade</taxon>
        <taxon>Arundinoideae</taxon>
        <taxon>Arundineae</taxon>
        <taxon>Arundo</taxon>
    </lineage>
</organism>
<sequence>MALILLINPHWSYRDHSYPF</sequence>
<name>A0A0A8ZBW3_ARUDO</name>
<reference evidence="1" key="2">
    <citation type="journal article" date="2015" name="Data Brief">
        <title>Shoot transcriptome of the giant reed, Arundo donax.</title>
        <authorList>
            <person name="Barrero R.A."/>
            <person name="Guerrero F.D."/>
            <person name="Moolhuijzen P."/>
            <person name="Goolsby J.A."/>
            <person name="Tidwell J."/>
            <person name="Bellgard S.E."/>
            <person name="Bellgard M.I."/>
        </authorList>
    </citation>
    <scope>NUCLEOTIDE SEQUENCE</scope>
    <source>
        <tissue evidence="1">Shoot tissue taken approximately 20 cm above the soil surface</tissue>
    </source>
</reference>
<reference evidence="1" key="1">
    <citation type="submission" date="2014-09" db="EMBL/GenBank/DDBJ databases">
        <authorList>
            <person name="Magalhaes I.L.F."/>
            <person name="Oliveira U."/>
            <person name="Santos F.R."/>
            <person name="Vidigal T.H.D.A."/>
            <person name="Brescovit A.D."/>
            <person name="Santos A.J."/>
        </authorList>
    </citation>
    <scope>NUCLEOTIDE SEQUENCE</scope>
    <source>
        <tissue evidence="1">Shoot tissue taken approximately 20 cm above the soil surface</tissue>
    </source>
</reference>